<sequence length="189" mass="22181">MSNNQIVYPGRLAMRYANSCDFCHRENNSLIDSKKCPESHIFSLQDLYGWFYCDNCVDELRQNIINYCNEINGIPFFWLFGTEIKFYRISQKAVQNAKVTIDTNGICTYNPAVDTMMMHLEFSNDSSRLVKLENIFHHNPGLYERLKECKNLLKIDKMKIGYNELSHVTHEYIEKAFEKSTKPSDSYTQ</sequence>
<protein>
    <submittedName>
        <fullName evidence="1">Uncharacterized protein</fullName>
    </submittedName>
</protein>
<gene>
    <name evidence="1" type="ORF">Terrestrivirus1_85</name>
</gene>
<evidence type="ECO:0000313" key="1">
    <source>
        <dbReference type="EMBL" id="AYV75211.1"/>
    </source>
</evidence>
<reference evidence="1" key="1">
    <citation type="submission" date="2018-10" db="EMBL/GenBank/DDBJ databases">
        <title>Hidden diversity of soil giant viruses.</title>
        <authorList>
            <person name="Schulz F."/>
            <person name="Alteio L."/>
            <person name="Goudeau D."/>
            <person name="Ryan E.M."/>
            <person name="Malmstrom R.R."/>
            <person name="Blanchard J."/>
            <person name="Woyke T."/>
        </authorList>
    </citation>
    <scope>NUCLEOTIDE SEQUENCE</scope>
    <source>
        <strain evidence="1">TEV1</strain>
    </source>
</reference>
<name>A0A3G4ZME7_9VIRU</name>
<proteinExistence type="predicted"/>
<accession>A0A3G4ZME7</accession>
<organism evidence="1">
    <name type="scientific">Terrestrivirus sp</name>
    <dbReference type="NCBI Taxonomy" id="2487775"/>
    <lineage>
        <taxon>Viruses</taxon>
        <taxon>Varidnaviria</taxon>
        <taxon>Bamfordvirae</taxon>
        <taxon>Nucleocytoviricota</taxon>
        <taxon>Megaviricetes</taxon>
        <taxon>Imitervirales</taxon>
        <taxon>Mimiviridae</taxon>
        <taxon>Klosneuvirinae</taxon>
    </lineage>
</organism>
<dbReference type="EMBL" id="MK071979">
    <property type="protein sequence ID" value="AYV75211.1"/>
    <property type="molecule type" value="Genomic_DNA"/>
</dbReference>